<protein>
    <submittedName>
        <fullName evidence="3">Nuclease-related domain-containing protein</fullName>
    </submittedName>
</protein>
<evidence type="ECO:0000259" key="2">
    <source>
        <dbReference type="PROSITE" id="PS50965"/>
    </source>
</evidence>
<feature type="transmembrane region" description="Helical" evidence="1">
    <location>
        <begin position="75"/>
        <end position="92"/>
    </location>
</feature>
<feature type="domain" description="NERD" evidence="2">
    <location>
        <begin position="41"/>
        <end position="158"/>
    </location>
</feature>
<dbReference type="InterPro" id="IPR011528">
    <property type="entry name" value="NERD"/>
</dbReference>
<name>A0ABV4YZH1_9BACI</name>
<dbReference type="Proteomes" id="UP001241748">
    <property type="component" value="Unassembled WGS sequence"/>
</dbReference>
<gene>
    <name evidence="3" type="ORF">P5G62_022955</name>
</gene>
<keyword evidence="1" id="KW-0812">Transmembrane</keyword>
<keyword evidence="1" id="KW-1133">Transmembrane helix</keyword>
<dbReference type="EMBL" id="JAROBZ020000002">
    <property type="protein sequence ID" value="MFB3169968.1"/>
    <property type="molecule type" value="Genomic_DNA"/>
</dbReference>
<organism evidence="3 4">
    <name type="scientific">Neobacillus driksii</name>
    <dbReference type="NCBI Taxonomy" id="3035913"/>
    <lineage>
        <taxon>Bacteria</taxon>
        <taxon>Bacillati</taxon>
        <taxon>Bacillota</taxon>
        <taxon>Bacilli</taxon>
        <taxon>Bacillales</taxon>
        <taxon>Bacillaceae</taxon>
        <taxon>Neobacillus</taxon>
    </lineage>
</organism>
<evidence type="ECO:0000313" key="4">
    <source>
        <dbReference type="Proteomes" id="UP001241748"/>
    </source>
</evidence>
<evidence type="ECO:0000256" key="1">
    <source>
        <dbReference type="SAM" id="Phobius"/>
    </source>
</evidence>
<proteinExistence type="predicted"/>
<evidence type="ECO:0000313" key="3">
    <source>
        <dbReference type="EMBL" id="MFB3169968.1"/>
    </source>
</evidence>
<accession>A0ABV4YZH1</accession>
<sequence>MIAKPCIPPPIMEKYQILKRRLLESHVTKIEVMTDMNNRITGFSGEESVMNFHLEPISNMKFQIYHDLRLFYGNYYFQIDILILCAYFALVLEVKNWARDWHFEKVLHQTMTDNKGKLERTKNPVFQARLQAFKLREWLKLHNFTGIPIQYLFVNSNENSNIIIQDDNKYKWNVCNSEYLLERIDQIDNEFKIELLDEKEIRKINKLLLTNHTPENIDLLQKYHLSHNDILTGVHCPDCDHLPMTYHAGTWKCPKCRTQSKTAFIDTLQDYFEIISPTITNAEARRFLQLNSPKMAHHYLNSANLNSTGSYKSKIYHH</sequence>
<dbReference type="Pfam" id="PF08378">
    <property type="entry name" value="NERD"/>
    <property type="match status" value="1"/>
</dbReference>
<dbReference type="RefSeq" id="WP_306074531.1">
    <property type="nucleotide sequence ID" value="NZ_JAROBZ020000002.1"/>
</dbReference>
<reference evidence="3 4" key="1">
    <citation type="submission" date="2024-05" db="EMBL/GenBank/DDBJ databases">
        <authorList>
            <person name="Venkateswaran K."/>
        </authorList>
    </citation>
    <scope>NUCLEOTIDE SEQUENCE [LARGE SCALE GENOMIC DNA]</scope>
    <source>
        <strain evidence="3 4">179-C4-2-HS</strain>
    </source>
</reference>
<keyword evidence="1" id="KW-0472">Membrane</keyword>
<dbReference type="PROSITE" id="PS50965">
    <property type="entry name" value="NERD"/>
    <property type="match status" value="1"/>
</dbReference>
<comment type="caution">
    <text evidence="3">The sequence shown here is derived from an EMBL/GenBank/DDBJ whole genome shotgun (WGS) entry which is preliminary data.</text>
</comment>
<keyword evidence="4" id="KW-1185">Reference proteome</keyword>